<dbReference type="EMBL" id="BOQN01000010">
    <property type="protein sequence ID" value="GIM88945.1"/>
    <property type="molecule type" value="Genomic_DNA"/>
</dbReference>
<evidence type="ECO:0000256" key="2">
    <source>
        <dbReference type="SAM" id="Phobius"/>
    </source>
</evidence>
<keyword evidence="2" id="KW-1133">Transmembrane helix</keyword>
<keyword evidence="2" id="KW-0812">Transmembrane</keyword>
<evidence type="ECO:0008006" key="5">
    <source>
        <dbReference type="Google" id="ProtNLM"/>
    </source>
</evidence>
<keyword evidence="4" id="KW-1185">Reference proteome</keyword>
<gene>
    <name evidence="3" type="ORF">Ato02nite_007380</name>
</gene>
<dbReference type="AlphaFoldDB" id="A0A919T6U5"/>
<feature type="compositionally biased region" description="Low complexity" evidence="1">
    <location>
        <begin position="128"/>
        <end position="172"/>
    </location>
</feature>
<organism evidence="3 4">
    <name type="scientific">Paractinoplanes toevensis</name>
    <dbReference type="NCBI Taxonomy" id="571911"/>
    <lineage>
        <taxon>Bacteria</taxon>
        <taxon>Bacillati</taxon>
        <taxon>Actinomycetota</taxon>
        <taxon>Actinomycetes</taxon>
        <taxon>Micromonosporales</taxon>
        <taxon>Micromonosporaceae</taxon>
        <taxon>Paractinoplanes</taxon>
    </lineage>
</organism>
<dbReference type="Gene3D" id="2.60.120.1060">
    <property type="entry name" value="NPCBM/NEW2 domain"/>
    <property type="match status" value="1"/>
</dbReference>
<sequence length="306" mass="32674">MFTTLLIALVGGAVLYFVYAGDRSRAVFLLAGCALVAFVLVIAAVRIALGYRRGRRLELEHNVPPSRLMRAMELRQWLILTLGVAFFALATGALTALRVVTADAATPPAAATTTPTLEPVTPEPTTPEPTTDVSPSDTADPTDTADPSDTARPSDTADPTDPADIPLDTPATKYLDTQPALDGGYDAIAVTFSAHRYPRGISFYCDTDADSRLQWNVAGYGHFTTTAGIDDETQNTFGVVVGILFYDQDGHQLVPKPVEVSVGHPKEVSLNLKGAVSLRATCSGRIAKTNKEHNTRTSFGDPILTQ</sequence>
<evidence type="ECO:0000313" key="4">
    <source>
        <dbReference type="Proteomes" id="UP000677082"/>
    </source>
</evidence>
<protein>
    <recommendedName>
        <fullName evidence="5">NPCBM/NEW2 domain-containing protein</fullName>
    </recommendedName>
</protein>
<feature type="transmembrane region" description="Helical" evidence="2">
    <location>
        <begin position="30"/>
        <end position="49"/>
    </location>
</feature>
<name>A0A919T6U5_9ACTN</name>
<feature type="region of interest" description="Disordered" evidence="1">
    <location>
        <begin position="108"/>
        <end position="176"/>
    </location>
</feature>
<dbReference type="Proteomes" id="UP000677082">
    <property type="component" value="Unassembled WGS sequence"/>
</dbReference>
<dbReference type="InterPro" id="IPR008979">
    <property type="entry name" value="Galactose-bd-like_sf"/>
</dbReference>
<feature type="compositionally biased region" description="Low complexity" evidence="1">
    <location>
        <begin position="108"/>
        <end position="120"/>
    </location>
</feature>
<accession>A0A919T6U5</accession>
<feature type="transmembrane region" description="Helical" evidence="2">
    <location>
        <begin position="77"/>
        <end position="97"/>
    </location>
</feature>
<comment type="caution">
    <text evidence="3">The sequence shown here is derived from an EMBL/GenBank/DDBJ whole genome shotgun (WGS) entry which is preliminary data.</text>
</comment>
<evidence type="ECO:0000256" key="1">
    <source>
        <dbReference type="SAM" id="MobiDB-lite"/>
    </source>
</evidence>
<dbReference type="SUPFAM" id="SSF49785">
    <property type="entry name" value="Galactose-binding domain-like"/>
    <property type="match status" value="1"/>
</dbReference>
<dbReference type="InterPro" id="IPR038637">
    <property type="entry name" value="NPCBM_sf"/>
</dbReference>
<proteinExistence type="predicted"/>
<reference evidence="3 4" key="1">
    <citation type="submission" date="2021-03" db="EMBL/GenBank/DDBJ databases">
        <title>Whole genome shotgun sequence of Actinoplanes toevensis NBRC 105298.</title>
        <authorList>
            <person name="Komaki H."/>
            <person name="Tamura T."/>
        </authorList>
    </citation>
    <scope>NUCLEOTIDE SEQUENCE [LARGE SCALE GENOMIC DNA]</scope>
    <source>
        <strain evidence="3 4">NBRC 105298</strain>
    </source>
</reference>
<evidence type="ECO:0000313" key="3">
    <source>
        <dbReference type="EMBL" id="GIM88945.1"/>
    </source>
</evidence>
<keyword evidence="2" id="KW-0472">Membrane</keyword>